<evidence type="ECO:0000313" key="1">
    <source>
        <dbReference type="EMBL" id="KAK7336405.1"/>
    </source>
</evidence>
<gene>
    <name evidence="1" type="ORF">VNO77_16945</name>
</gene>
<dbReference type="EMBL" id="JAYMYQ010000004">
    <property type="protein sequence ID" value="KAK7336405.1"/>
    <property type="molecule type" value="Genomic_DNA"/>
</dbReference>
<organism evidence="1 2">
    <name type="scientific">Canavalia gladiata</name>
    <name type="common">Sword bean</name>
    <name type="synonym">Dolichos gladiatus</name>
    <dbReference type="NCBI Taxonomy" id="3824"/>
    <lineage>
        <taxon>Eukaryota</taxon>
        <taxon>Viridiplantae</taxon>
        <taxon>Streptophyta</taxon>
        <taxon>Embryophyta</taxon>
        <taxon>Tracheophyta</taxon>
        <taxon>Spermatophyta</taxon>
        <taxon>Magnoliopsida</taxon>
        <taxon>eudicotyledons</taxon>
        <taxon>Gunneridae</taxon>
        <taxon>Pentapetalae</taxon>
        <taxon>rosids</taxon>
        <taxon>fabids</taxon>
        <taxon>Fabales</taxon>
        <taxon>Fabaceae</taxon>
        <taxon>Papilionoideae</taxon>
        <taxon>50 kb inversion clade</taxon>
        <taxon>NPAAA clade</taxon>
        <taxon>indigoferoid/millettioid clade</taxon>
        <taxon>Phaseoleae</taxon>
        <taxon>Canavalia</taxon>
    </lineage>
</organism>
<sequence>MIVMQTHEEKEKGRKKRQERFRYPLLQFEVKEEASGGGSIMELYGGLSSSKCVLDSHYHIAYCLYLSQLVFIMAFPWGKVYFEVVFVVAIALQQNKQRDDADVV</sequence>
<evidence type="ECO:0000313" key="2">
    <source>
        <dbReference type="Proteomes" id="UP001367508"/>
    </source>
</evidence>
<dbReference type="Proteomes" id="UP001367508">
    <property type="component" value="Unassembled WGS sequence"/>
</dbReference>
<protein>
    <submittedName>
        <fullName evidence="1">Uncharacterized protein</fullName>
    </submittedName>
</protein>
<reference evidence="1 2" key="1">
    <citation type="submission" date="2024-01" db="EMBL/GenBank/DDBJ databases">
        <title>The genomes of 5 underutilized Papilionoideae crops provide insights into root nodulation and disease resistanc.</title>
        <authorList>
            <person name="Jiang F."/>
        </authorList>
    </citation>
    <scope>NUCLEOTIDE SEQUENCE [LARGE SCALE GENOMIC DNA]</scope>
    <source>
        <strain evidence="1">LVBAO_FW01</strain>
        <tissue evidence="1">Leaves</tissue>
    </source>
</reference>
<name>A0AAN9LI41_CANGL</name>
<dbReference type="AlphaFoldDB" id="A0AAN9LI41"/>
<keyword evidence="2" id="KW-1185">Reference proteome</keyword>
<proteinExistence type="predicted"/>
<accession>A0AAN9LI41</accession>
<comment type="caution">
    <text evidence="1">The sequence shown here is derived from an EMBL/GenBank/DDBJ whole genome shotgun (WGS) entry which is preliminary data.</text>
</comment>